<feature type="compositionally biased region" description="Basic and acidic residues" evidence="1">
    <location>
        <begin position="39"/>
        <end position="57"/>
    </location>
</feature>
<sequence>MQDIRCGQCNRKLAEGQIITIKIKCPRCHTLNSLSATRAEPERHRASPPRANHEQQSHHSVAGRQAPPG</sequence>
<name>A0A845BTU2_9NEIS</name>
<reference evidence="2 3" key="1">
    <citation type="submission" date="2019-12" db="EMBL/GenBank/DDBJ databases">
        <title>Neisseriaceae gen. nov. sp. Genome sequencing and assembly.</title>
        <authorList>
            <person name="Liu Z."/>
            <person name="Li A."/>
        </authorList>
    </citation>
    <scope>NUCLEOTIDE SEQUENCE [LARGE SCALE GENOMIC DNA]</scope>
    <source>
        <strain evidence="2 3">B2N2-7</strain>
    </source>
</reference>
<evidence type="ECO:0000313" key="3">
    <source>
        <dbReference type="Proteomes" id="UP000467214"/>
    </source>
</evidence>
<evidence type="ECO:0000313" key="2">
    <source>
        <dbReference type="EMBL" id="MXR38011.1"/>
    </source>
</evidence>
<organism evidence="2 3">
    <name type="scientific">Craterilacuibacter sinensis</name>
    <dbReference type="NCBI Taxonomy" id="2686017"/>
    <lineage>
        <taxon>Bacteria</taxon>
        <taxon>Pseudomonadati</taxon>
        <taxon>Pseudomonadota</taxon>
        <taxon>Betaproteobacteria</taxon>
        <taxon>Neisseriales</taxon>
        <taxon>Neisseriaceae</taxon>
        <taxon>Craterilacuibacter</taxon>
    </lineage>
</organism>
<dbReference type="InterPro" id="IPR019294">
    <property type="entry name" value="Translation_reg_Com"/>
</dbReference>
<dbReference type="Proteomes" id="UP000467214">
    <property type="component" value="Unassembled WGS sequence"/>
</dbReference>
<evidence type="ECO:0000256" key="1">
    <source>
        <dbReference type="SAM" id="MobiDB-lite"/>
    </source>
</evidence>
<protein>
    <submittedName>
        <fullName evidence="2">Com family DNA-binding transcriptional regulator</fullName>
    </submittedName>
</protein>
<accession>A0A845BTU2</accession>
<dbReference type="EMBL" id="WSSB01000014">
    <property type="protein sequence ID" value="MXR38011.1"/>
    <property type="molecule type" value="Genomic_DNA"/>
</dbReference>
<comment type="caution">
    <text evidence="2">The sequence shown here is derived from an EMBL/GenBank/DDBJ whole genome shotgun (WGS) entry which is preliminary data.</text>
</comment>
<dbReference type="GO" id="GO:0003677">
    <property type="term" value="F:DNA binding"/>
    <property type="evidence" value="ECO:0007669"/>
    <property type="project" value="UniProtKB-KW"/>
</dbReference>
<dbReference type="AlphaFoldDB" id="A0A845BTU2"/>
<proteinExistence type="predicted"/>
<gene>
    <name evidence="2" type="ORF">GQF02_13610</name>
</gene>
<dbReference type="RefSeq" id="WP_160797878.1">
    <property type="nucleotide sequence ID" value="NZ_WSSB01000014.1"/>
</dbReference>
<feature type="region of interest" description="Disordered" evidence="1">
    <location>
        <begin position="32"/>
        <end position="69"/>
    </location>
</feature>
<keyword evidence="3" id="KW-1185">Reference proteome</keyword>
<keyword evidence="2" id="KW-0238">DNA-binding</keyword>
<dbReference type="Pfam" id="PF10122">
    <property type="entry name" value="Zn_ribbon_Com"/>
    <property type="match status" value="1"/>
</dbReference>